<evidence type="ECO:0000259" key="3">
    <source>
        <dbReference type="PROSITE" id="PS50234"/>
    </source>
</evidence>
<dbReference type="PROSITE" id="PS50234">
    <property type="entry name" value="VWFA"/>
    <property type="match status" value="1"/>
</dbReference>
<dbReference type="AlphaFoldDB" id="A0AAD5LY30"/>
<dbReference type="EMBL" id="JAHQIW010000526">
    <property type="protein sequence ID" value="KAJ1348600.1"/>
    <property type="molecule type" value="Genomic_DNA"/>
</dbReference>
<feature type="domain" description="VWFA" evidence="3">
    <location>
        <begin position="49"/>
        <end position="219"/>
    </location>
</feature>
<dbReference type="SUPFAM" id="SSF53300">
    <property type="entry name" value="vWA-like"/>
    <property type="match status" value="1"/>
</dbReference>
<reference evidence="4" key="1">
    <citation type="submission" date="2021-06" db="EMBL/GenBank/DDBJ databases">
        <title>Parelaphostrongylus tenuis whole genome reference sequence.</title>
        <authorList>
            <person name="Garwood T.J."/>
            <person name="Larsen P.A."/>
            <person name="Fountain-Jones N.M."/>
            <person name="Garbe J.R."/>
            <person name="Macchietto M.G."/>
            <person name="Kania S.A."/>
            <person name="Gerhold R.W."/>
            <person name="Richards J.E."/>
            <person name="Wolf T.M."/>
        </authorList>
    </citation>
    <scope>NUCLEOTIDE SEQUENCE</scope>
    <source>
        <strain evidence="4">MNPRO001-30</strain>
        <tissue evidence="4">Meninges</tissue>
    </source>
</reference>
<gene>
    <name evidence="4" type="ORF">KIN20_003938</name>
</gene>
<dbReference type="Gene3D" id="3.40.50.410">
    <property type="entry name" value="von Willebrand factor, type A domain"/>
    <property type="match status" value="1"/>
</dbReference>
<evidence type="ECO:0000313" key="5">
    <source>
        <dbReference type="Proteomes" id="UP001196413"/>
    </source>
</evidence>
<keyword evidence="5" id="KW-1185">Reference proteome</keyword>
<organism evidence="4 5">
    <name type="scientific">Parelaphostrongylus tenuis</name>
    <name type="common">Meningeal worm</name>
    <dbReference type="NCBI Taxonomy" id="148309"/>
    <lineage>
        <taxon>Eukaryota</taxon>
        <taxon>Metazoa</taxon>
        <taxon>Ecdysozoa</taxon>
        <taxon>Nematoda</taxon>
        <taxon>Chromadorea</taxon>
        <taxon>Rhabditida</taxon>
        <taxon>Rhabditina</taxon>
        <taxon>Rhabditomorpha</taxon>
        <taxon>Strongyloidea</taxon>
        <taxon>Metastrongylidae</taxon>
        <taxon>Parelaphostrongylus</taxon>
    </lineage>
</organism>
<dbReference type="PANTHER" id="PTHR24020">
    <property type="entry name" value="COLLAGEN ALPHA"/>
    <property type="match status" value="1"/>
</dbReference>
<name>A0AAD5LY30_PARTN</name>
<dbReference type="Proteomes" id="UP001196413">
    <property type="component" value="Unassembled WGS sequence"/>
</dbReference>
<evidence type="ECO:0000256" key="1">
    <source>
        <dbReference type="SAM" id="MobiDB-lite"/>
    </source>
</evidence>
<proteinExistence type="predicted"/>
<feature type="signal peptide" evidence="2">
    <location>
        <begin position="1"/>
        <end position="15"/>
    </location>
</feature>
<keyword evidence="2" id="KW-0732">Signal</keyword>
<accession>A0AAD5LY30</accession>
<protein>
    <recommendedName>
        <fullName evidence="3">VWFA domain-containing protein</fullName>
    </recommendedName>
</protein>
<dbReference type="SMART" id="SM00327">
    <property type="entry name" value="VWA"/>
    <property type="match status" value="1"/>
</dbReference>
<sequence>MNFLLVIVSASIVNAVPKIENESNSSDLIELMAELRRTAQETGIACPGDVLFVLDATDSMRNVFKQCLVYITNVILGLTISPTDDRVGVILYSSSIRKKEKIKLGSINDAVKLIKAIEALPFLSGITSTGAALKLAADALKARRPNVSTSVVVMTDGFSYDGVDENAMILRRMPNVSVYTVSVGDIFVRKELEAIAGSPSNTLFGPTSYGELVTLIKKCNGQPKKQVKVETATELYTRTVTDSHGRHLIPIPHTGKILDEKTRGNLGRSGWDDPRYLEDGGVSKQSGTEGTGIYIDQQHSLPRRLSIYSIRLIMRIKRNETLKPSPQLRTAGTTLSLCSMRLDQ</sequence>
<comment type="caution">
    <text evidence="4">The sequence shown here is derived from an EMBL/GenBank/DDBJ whole genome shotgun (WGS) entry which is preliminary data.</text>
</comment>
<feature type="region of interest" description="Disordered" evidence="1">
    <location>
        <begin position="269"/>
        <end position="291"/>
    </location>
</feature>
<dbReference type="PANTHER" id="PTHR24020:SF84">
    <property type="entry name" value="VWFA DOMAIN-CONTAINING PROTEIN"/>
    <property type="match status" value="1"/>
</dbReference>
<dbReference type="Pfam" id="PF00092">
    <property type="entry name" value="VWA"/>
    <property type="match status" value="1"/>
</dbReference>
<evidence type="ECO:0000256" key="2">
    <source>
        <dbReference type="SAM" id="SignalP"/>
    </source>
</evidence>
<dbReference type="InterPro" id="IPR036465">
    <property type="entry name" value="vWFA_dom_sf"/>
</dbReference>
<evidence type="ECO:0000313" key="4">
    <source>
        <dbReference type="EMBL" id="KAJ1348600.1"/>
    </source>
</evidence>
<feature type="chain" id="PRO_5041977876" description="VWFA domain-containing protein" evidence="2">
    <location>
        <begin position="16"/>
        <end position="344"/>
    </location>
</feature>
<dbReference type="InterPro" id="IPR050525">
    <property type="entry name" value="ECM_Assembly_Org"/>
</dbReference>
<dbReference type="InterPro" id="IPR002035">
    <property type="entry name" value="VWF_A"/>
</dbReference>